<proteinExistence type="predicted"/>
<protein>
    <submittedName>
        <fullName evidence="2">Uncharacterized protein</fullName>
    </submittedName>
</protein>
<keyword evidence="3" id="KW-1185">Reference proteome</keyword>
<feature type="compositionally biased region" description="Basic and acidic residues" evidence="1">
    <location>
        <begin position="70"/>
        <end position="79"/>
    </location>
</feature>
<name>A0A3L6QR49_PANMI</name>
<sequence>MAAPPESADSGRALVGGQTQEDLPSGAGADSHLFHASWFLPMVLRSLHARRRQKAGHQRRGRRPLLPRPRRQDQQRAEAEQLPAVAAGVLGARSSLTSCGLILGRTSTSTSGALRSYYRSREPQKAPLLNGNDIFSVKQY</sequence>
<dbReference type="EMBL" id="PQIB02000011">
    <property type="protein sequence ID" value="RLM85501.1"/>
    <property type="molecule type" value="Genomic_DNA"/>
</dbReference>
<comment type="caution">
    <text evidence="2">The sequence shown here is derived from an EMBL/GenBank/DDBJ whole genome shotgun (WGS) entry which is preliminary data.</text>
</comment>
<gene>
    <name evidence="2" type="ORF">C2845_PM04G24160</name>
</gene>
<dbReference type="OrthoDB" id="10606362at2759"/>
<accession>A0A3L6QR49</accession>
<reference evidence="3" key="1">
    <citation type="journal article" date="2019" name="Nat. Commun.">
        <title>The genome of broomcorn millet.</title>
        <authorList>
            <person name="Zou C."/>
            <person name="Miki D."/>
            <person name="Li D."/>
            <person name="Tang Q."/>
            <person name="Xiao L."/>
            <person name="Rajput S."/>
            <person name="Deng P."/>
            <person name="Jia W."/>
            <person name="Huang R."/>
            <person name="Zhang M."/>
            <person name="Sun Y."/>
            <person name="Hu J."/>
            <person name="Fu X."/>
            <person name="Schnable P.S."/>
            <person name="Li F."/>
            <person name="Zhang H."/>
            <person name="Feng B."/>
            <person name="Zhu X."/>
            <person name="Liu R."/>
            <person name="Schnable J.C."/>
            <person name="Zhu J.-K."/>
            <person name="Zhang H."/>
        </authorList>
    </citation>
    <scope>NUCLEOTIDE SEQUENCE [LARGE SCALE GENOMIC DNA]</scope>
</reference>
<feature type="compositionally biased region" description="Basic residues" evidence="1">
    <location>
        <begin position="50"/>
        <end position="69"/>
    </location>
</feature>
<dbReference type="Proteomes" id="UP000275267">
    <property type="component" value="Unassembled WGS sequence"/>
</dbReference>
<feature type="region of interest" description="Disordered" evidence="1">
    <location>
        <begin position="1"/>
        <end position="27"/>
    </location>
</feature>
<feature type="region of interest" description="Disordered" evidence="1">
    <location>
        <begin position="50"/>
        <end position="80"/>
    </location>
</feature>
<dbReference type="AlphaFoldDB" id="A0A3L6QR49"/>
<organism evidence="2 3">
    <name type="scientific">Panicum miliaceum</name>
    <name type="common">Proso millet</name>
    <name type="synonym">Broomcorn millet</name>
    <dbReference type="NCBI Taxonomy" id="4540"/>
    <lineage>
        <taxon>Eukaryota</taxon>
        <taxon>Viridiplantae</taxon>
        <taxon>Streptophyta</taxon>
        <taxon>Embryophyta</taxon>
        <taxon>Tracheophyta</taxon>
        <taxon>Spermatophyta</taxon>
        <taxon>Magnoliopsida</taxon>
        <taxon>Liliopsida</taxon>
        <taxon>Poales</taxon>
        <taxon>Poaceae</taxon>
        <taxon>PACMAD clade</taxon>
        <taxon>Panicoideae</taxon>
        <taxon>Panicodae</taxon>
        <taxon>Paniceae</taxon>
        <taxon>Panicinae</taxon>
        <taxon>Panicum</taxon>
        <taxon>Panicum sect. Panicum</taxon>
    </lineage>
</organism>
<evidence type="ECO:0000313" key="2">
    <source>
        <dbReference type="EMBL" id="RLM85501.1"/>
    </source>
</evidence>
<evidence type="ECO:0000256" key="1">
    <source>
        <dbReference type="SAM" id="MobiDB-lite"/>
    </source>
</evidence>
<evidence type="ECO:0000313" key="3">
    <source>
        <dbReference type="Proteomes" id="UP000275267"/>
    </source>
</evidence>